<accession>A0A2A6FRF0</accession>
<evidence type="ECO:0000313" key="2">
    <source>
        <dbReference type="EMBL" id="PDQ35465.1"/>
    </source>
</evidence>
<dbReference type="EMBL" id="NAEP01000033">
    <property type="protein sequence ID" value="PDQ35465.1"/>
    <property type="molecule type" value="Genomic_DNA"/>
</dbReference>
<dbReference type="AlphaFoldDB" id="A0A2A6FRF0"/>
<proteinExistence type="predicted"/>
<name>A0A2A6FRF0_9MICO</name>
<feature type="domain" description="Integrase catalytic" evidence="1">
    <location>
        <begin position="1"/>
        <end position="92"/>
    </location>
</feature>
<dbReference type="Gene3D" id="3.30.420.10">
    <property type="entry name" value="Ribonuclease H-like superfamily/Ribonuclease H"/>
    <property type="match status" value="1"/>
</dbReference>
<dbReference type="SUPFAM" id="SSF53098">
    <property type="entry name" value="Ribonuclease H-like"/>
    <property type="match status" value="1"/>
</dbReference>
<organism evidence="2 3">
    <name type="scientific">Candidatus Lumbricidiphila eiseniae</name>
    <dbReference type="NCBI Taxonomy" id="1969409"/>
    <lineage>
        <taxon>Bacteria</taxon>
        <taxon>Bacillati</taxon>
        <taxon>Actinomycetota</taxon>
        <taxon>Actinomycetes</taxon>
        <taxon>Micrococcales</taxon>
        <taxon>Microbacteriaceae</taxon>
        <taxon>Candidatus Lumbricidiphila</taxon>
    </lineage>
</organism>
<comment type="caution">
    <text evidence="2">The sequence shown here is derived from an EMBL/GenBank/DDBJ whole genome shotgun (WGS) entry which is preliminary data.</text>
</comment>
<reference evidence="3" key="1">
    <citation type="submission" date="2017-03" db="EMBL/GenBank/DDBJ databases">
        <authorList>
            <person name="Lund M.B."/>
        </authorList>
    </citation>
    <scope>NUCLEOTIDE SEQUENCE [LARGE SCALE GENOMIC DNA]</scope>
</reference>
<sequence>MTDNAWAYRHSLTTMVAKLGATQIFIKPHCPWQNGKIERFTQTFQTEWAYRHPFTNNTERQAALAPWLNTHDNERRHTALGGKPLASRLAPTSWLGTPRN</sequence>
<gene>
    <name evidence="2" type="ORF">B5766_05950</name>
</gene>
<dbReference type="GO" id="GO:0015074">
    <property type="term" value="P:DNA integration"/>
    <property type="evidence" value="ECO:0007669"/>
    <property type="project" value="InterPro"/>
</dbReference>
<dbReference type="Pfam" id="PF13683">
    <property type="entry name" value="rve_3"/>
    <property type="match status" value="1"/>
</dbReference>
<dbReference type="InterPro" id="IPR012337">
    <property type="entry name" value="RNaseH-like_sf"/>
</dbReference>
<evidence type="ECO:0000313" key="3">
    <source>
        <dbReference type="Proteomes" id="UP000219994"/>
    </source>
</evidence>
<dbReference type="InterPro" id="IPR036397">
    <property type="entry name" value="RNaseH_sf"/>
</dbReference>
<dbReference type="PROSITE" id="PS50994">
    <property type="entry name" value="INTEGRASE"/>
    <property type="match status" value="1"/>
</dbReference>
<evidence type="ECO:0000259" key="1">
    <source>
        <dbReference type="PROSITE" id="PS50994"/>
    </source>
</evidence>
<dbReference type="Proteomes" id="UP000219994">
    <property type="component" value="Unassembled WGS sequence"/>
</dbReference>
<protein>
    <recommendedName>
        <fullName evidence="1">Integrase catalytic domain-containing protein</fullName>
    </recommendedName>
</protein>
<dbReference type="InterPro" id="IPR001584">
    <property type="entry name" value="Integrase_cat-core"/>
</dbReference>
<dbReference type="GO" id="GO:0003676">
    <property type="term" value="F:nucleic acid binding"/>
    <property type="evidence" value="ECO:0007669"/>
    <property type="project" value="InterPro"/>
</dbReference>